<dbReference type="KEGG" id="nall:PP769_07365"/>
<evidence type="ECO:0000313" key="2">
    <source>
        <dbReference type="Proteomes" id="UP001302719"/>
    </source>
</evidence>
<evidence type="ECO:0000313" key="1">
    <source>
        <dbReference type="EMBL" id="WNM59568.1"/>
    </source>
</evidence>
<keyword evidence="2" id="KW-1185">Reference proteome</keyword>
<proteinExistence type="predicted"/>
<dbReference type="Proteomes" id="UP001302719">
    <property type="component" value="Chromosome"/>
</dbReference>
<dbReference type="RefSeq" id="WP_312646341.1">
    <property type="nucleotide sequence ID" value="NZ_CP116967.1"/>
</dbReference>
<dbReference type="EMBL" id="CP116967">
    <property type="protein sequence ID" value="WNM59568.1"/>
    <property type="molecule type" value="Genomic_DNA"/>
</dbReference>
<accession>A0AA96GIJ0</accession>
<gene>
    <name evidence="1" type="ORF">PP769_07365</name>
</gene>
<protein>
    <submittedName>
        <fullName evidence="1">Uncharacterized protein</fullName>
    </submittedName>
</protein>
<reference evidence="1 2" key="1">
    <citation type="submission" date="2023-01" db="EMBL/GenBank/DDBJ databases">
        <title>Cultivation and genomic characterization of new, ubiquitous marine nitrite-oxidizing bacteria from the Nitrospirales.</title>
        <authorList>
            <person name="Mueller A.J."/>
            <person name="Daebeler A."/>
            <person name="Herbold C.W."/>
            <person name="Kirkegaard R.H."/>
            <person name="Daims H."/>
        </authorList>
    </citation>
    <scope>NUCLEOTIDE SEQUENCE [LARGE SCALE GENOMIC DNA]</scope>
    <source>
        <strain evidence="1 2">VA</strain>
    </source>
</reference>
<sequence length="223" mass="24753">MNHPLPVMPRNLLWAILMSIMVFTITGTAWGGDSPVQTDPPSVFQPKDTQHGFSQYDTPPDHFSDAPSLYDNYSQSPLIPSLDKKPGGVFLGLEFAESFEVKPTTRGGHTHIPVRPTETFLPDVKAVYLVFTVHEHLSSYQIIGRLFSESETGRPAPQWLDEDIVDLATEDESGFLKFFPPDGTWQPGPYRVEIFVGYIASDVNKLGTMRFTIAPHPAAPALP</sequence>
<dbReference type="AlphaFoldDB" id="A0AA96GIJ0"/>
<organism evidence="1 2">
    <name type="scientific">Candidatus Nitrospira allomarina</name>
    <dbReference type="NCBI Taxonomy" id="3020900"/>
    <lineage>
        <taxon>Bacteria</taxon>
        <taxon>Pseudomonadati</taxon>
        <taxon>Nitrospirota</taxon>
        <taxon>Nitrospiria</taxon>
        <taxon>Nitrospirales</taxon>
        <taxon>Nitrospiraceae</taxon>
        <taxon>Nitrospira</taxon>
    </lineage>
</organism>
<name>A0AA96GIJ0_9BACT</name>